<name>A0A2R6XZX7_9BACL</name>
<organism evidence="1 2">
    <name type="scientific">Candidatus Carbonibacillus altaicus</name>
    <dbReference type="NCBI Taxonomy" id="2163959"/>
    <lineage>
        <taxon>Bacteria</taxon>
        <taxon>Bacillati</taxon>
        <taxon>Bacillota</taxon>
        <taxon>Bacilli</taxon>
        <taxon>Bacillales</taxon>
        <taxon>Candidatus Carbonibacillus</taxon>
    </lineage>
</organism>
<gene>
    <name evidence="1" type="ORF">BSOLF_1070</name>
</gene>
<dbReference type="EMBL" id="PEBX01000056">
    <property type="protein sequence ID" value="PTQ55977.1"/>
    <property type="molecule type" value="Genomic_DNA"/>
</dbReference>
<sequence length="39" mass="4390">MTACGCIDAGVSVRTKVQRRPSFQTMMRMVVGTESRQDR</sequence>
<accession>A0A2R6XZX7</accession>
<comment type="caution">
    <text evidence="1">The sequence shown here is derived from an EMBL/GenBank/DDBJ whole genome shotgun (WGS) entry which is preliminary data.</text>
</comment>
<protein>
    <submittedName>
        <fullName evidence="1">Uncharacterized protein</fullName>
    </submittedName>
</protein>
<evidence type="ECO:0000313" key="1">
    <source>
        <dbReference type="EMBL" id="PTQ55977.1"/>
    </source>
</evidence>
<proteinExistence type="predicted"/>
<dbReference type="Proteomes" id="UP000244338">
    <property type="component" value="Unassembled WGS sequence"/>
</dbReference>
<dbReference type="AlphaFoldDB" id="A0A2R6XZX7"/>
<reference evidence="2" key="1">
    <citation type="journal article" date="2018" name="Sci. Rep.">
        <title>Lignite coal burning seam in the remote Altai Mountains harbors a hydrogen-driven thermophilic microbial community.</title>
        <authorList>
            <person name="Kadnikov V.V."/>
            <person name="Mardanov A.V."/>
            <person name="Ivasenko D.A."/>
            <person name="Antsiferov D.V."/>
            <person name="Beletsky A.V."/>
            <person name="Karnachuk O.V."/>
            <person name="Ravin N.V."/>
        </authorList>
    </citation>
    <scope>NUCLEOTIDE SEQUENCE [LARGE SCALE GENOMIC DNA]</scope>
</reference>
<evidence type="ECO:0000313" key="2">
    <source>
        <dbReference type="Proteomes" id="UP000244338"/>
    </source>
</evidence>